<dbReference type="EMBL" id="ML220114">
    <property type="protein sequence ID" value="TGZ83267.1"/>
    <property type="molecule type" value="Genomic_DNA"/>
</dbReference>
<name>A0A4S2N2G4_9PEZI</name>
<dbReference type="PANTHER" id="PTHR21431">
    <property type="entry name" value="PREFOLDIN SUBUNIT 6"/>
    <property type="match status" value="1"/>
</dbReference>
<evidence type="ECO:0000256" key="3">
    <source>
        <dbReference type="SAM" id="Coils"/>
    </source>
</evidence>
<dbReference type="InterPro" id="IPR002777">
    <property type="entry name" value="PFD_beta-like"/>
</dbReference>
<dbReference type="InterPro" id="IPR009053">
    <property type="entry name" value="Prefoldin"/>
</dbReference>
<dbReference type="GO" id="GO:0006457">
    <property type="term" value="P:protein folding"/>
    <property type="evidence" value="ECO:0007669"/>
    <property type="project" value="InterPro"/>
</dbReference>
<dbReference type="GO" id="GO:0016272">
    <property type="term" value="C:prefoldin complex"/>
    <property type="evidence" value="ECO:0007669"/>
    <property type="project" value="InterPro"/>
</dbReference>
<evidence type="ECO:0000313" key="4">
    <source>
        <dbReference type="EMBL" id="TGZ83267.1"/>
    </source>
</evidence>
<dbReference type="PANTHER" id="PTHR21431:SF0">
    <property type="entry name" value="PREFOLDIN SUBUNIT 6"/>
    <property type="match status" value="1"/>
</dbReference>
<keyword evidence="2" id="KW-0143">Chaperone</keyword>
<dbReference type="InParanoid" id="A0A4S2N2G4"/>
<gene>
    <name evidence="4" type="ORF">EX30DRAFT_394491</name>
</gene>
<keyword evidence="5" id="KW-1185">Reference proteome</keyword>
<evidence type="ECO:0000256" key="2">
    <source>
        <dbReference type="ARBA" id="ARBA00023186"/>
    </source>
</evidence>
<dbReference type="FunCoup" id="A0A4S2N2G4">
    <property type="interactions" value="817"/>
</dbReference>
<reference evidence="4 5" key="1">
    <citation type="submission" date="2019-04" db="EMBL/GenBank/DDBJ databases">
        <title>Comparative genomics and transcriptomics to analyze fruiting body development in filamentous ascomycetes.</title>
        <authorList>
            <consortium name="DOE Joint Genome Institute"/>
            <person name="Lutkenhaus R."/>
            <person name="Traeger S."/>
            <person name="Breuer J."/>
            <person name="Kuo A."/>
            <person name="Lipzen A."/>
            <person name="Pangilinan J."/>
            <person name="Dilworth D."/>
            <person name="Sandor L."/>
            <person name="Poggeler S."/>
            <person name="Barry K."/>
            <person name="Grigoriev I.V."/>
            <person name="Nowrousian M."/>
        </authorList>
    </citation>
    <scope>NUCLEOTIDE SEQUENCE [LARGE SCALE GENOMIC DNA]</scope>
    <source>
        <strain evidence="4 5">CBS 389.68</strain>
    </source>
</reference>
<dbReference type="SUPFAM" id="SSF46579">
    <property type="entry name" value="Prefoldin"/>
    <property type="match status" value="1"/>
</dbReference>
<keyword evidence="3" id="KW-0175">Coiled coil</keyword>
<dbReference type="AlphaFoldDB" id="A0A4S2N2G4"/>
<feature type="coiled-coil region" evidence="3">
    <location>
        <begin position="2"/>
        <end position="46"/>
    </location>
</feature>
<dbReference type="OrthoDB" id="248120at2759"/>
<evidence type="ECO:0000313" key="5">
    <source>
        <dbReference type="Proteomes" id="UP000298138"/>
    </source>
</evidence>
<dbReference type="GO" id="GO:0051082">
    <property type="term" value="F:unfolded protein binding"/>
    <property type="evidence" value="ECO:0007669"/>
    <property type="project" value="InterPro"/>
</dbReference>
<dbReference type="GO" id="GO:0051131">
    <property type="term" value="P:chaperone-mediated protein complex assembly"/>
    <property type="evidence" value="ECO:0007669"/>
    <property type="project" value="TreeGrafter"/>
</dbReference>
<protein>
    <submittedName>
        <fullName evidence="4">Prefoldin beta-like protein</fullName>
    </submittedName>
</protein>
<dbReference type="Proteomes" id="UP000298138">
    <property type="component" value="Unassembled WGS sequence"/>
</dbReference>
<sequence>MAEDPQKLLQSLSNEFQKLEEELSDAIQARQKLESQLQENTAVQKEFSTLDEDANIYKMIGPVLVKQDKSEATMNVDKRLEFITAEIKRTETKIKDVGGKQEKKKIEIIQLQQRLQQAQSAA</sequence>
<dbReference type="FunFam" id="1.10.287.370:FF:000003">
    <property type="entry name" value="Prefoldin subunit 6"/>
    <property type="match status" value="1"/>
</dbReference>
<dbReference type="GO" id="GO:0005737">
    <property type="term" value="C:cytoplasm"/>
    <property type="evidence" value="ECO:0007669"/>
    <property type="project" value="TreeGrafter"/>
</dbReference>
<evidence type="ECO:0000256" key="1">
    <source>
        <dbReference type="ARBA" id="ARBA00008045"/>
    </source>
</evidence>
<dbReference type="STRING" id="341454.A0A4S2N2G4"/>
<accession>A0A4S2N2G4</accession>
<dbReference type="GO" id="GO:0051087">
    <property type="term" value="F:protein-folding chaperone binding"/>
    <property type="evidence" value="ECO:0007669"/>
    <property type="project" value="TreeGrafter"/>
</dbReference>
<organism evidence="4 5">
    <name type="scientific">Ascodesmis nigricans</name>
    <dbReference type="NCBI Taxonomy" id="341454"/>
    <lineage>
        <taxon>Eukaryota</taxon>
        <taxon>Fungi</taxon>
        <taxon>Dikarya</taxon>
        <taxon>Ascomycota</taxon>
        <taxon>Pezizomycotina</taxon>
        <taxon>Pezizomycetes</taxon>
        <taxon>Pezizales</taxon>
        <taxon>Ascodesmidaceae</taxon>
        <taxon>Ascodesmis</taxon>
    </lineage>
</organism>
<dbReference type="Gene3D" id="1.10.287.370">
    <property type="match status" value="1"/>
</dbReference>
<comment type="similarity">
    <text evidence="1">Belongs to the prefoldin subunit beta family.</text>
</comment>
<dbReference type="Pfam" id="PF01920">
    <property type="entry name" value="Prefoldin_2"/>
    <property type="match status" value="1"/>
</dbReference>
<dbReference type="CDD" id="cd23161">
    <property type="entry name" value="Prefoldin_6"/>
    <property type="match status" value="1"/>
</dbReference>
<proteinExistence type="inferred from homology"/>